<feature type="transmembrane region" description="Helical" evidence="8">
    <location>
        <begin position="111"/>
        <end position="130"/>
    </location>
</feature>
<proteinExistence type="inferred from homology"/>
<comment type="similarity">
    <text evidence="2">Belongs to the binding-protein-dependent transport system permease family. FecCD subfamily.</text>
</comment>
<feature type="transmembrane region" description="Helical" evidence="8">
    <location>
        <begin position="208"/>
        <end position="230"/>
    </location>
</feature>
<dbReference type="CDD" id="cd06550">
    <property type="entry name" value="TM_ABC_iron-siderophores_like"/>
    <property type="match status" value="1"/>
</dbReference>
<evidence type="ECO:0000256" key="8">
    <source>
        <dbReference type="SAM" id="Phobius"/>
    </source>
</evidence>
<organism evidence="9 10">
    <name type="scientific">Helicovermis profundi</name>
    <dbReference type="NCBI Taxonomy" id="3065157"/>
    <lineage>
        <taxon>Bacteria</taxon>
        <taxon>Bacillati</taxon>
        <taxon>Bacillota</taxon>
        <taxon>Clostridia</taxon>
        <taxon>Helicovermis</taxon>
    </lineage>
</organism>
<feature type="transmembrane region" description="Helical" evidence="8">
    <location>
        <begin position="324"/>
        <end position="343"/>
    </location>
</feature>
<name>A0AAU9EQW5_9FIRM</name>
<dbReference type="PANTHER" id="PTHR30472:SF70">
    <property type="entry name" value="MOLYBDATE IMPORT SYSTEM PERMEASE PROTEIN MOLB"/>
    <property type="match status" value="1"/>
</dbReference>
<keyword evidence="6 8" id="KW-1133">Transmembrane helix</keyword>
<evidence type="ECO:0000256" key="6">
    <source>
        <dbReference type="ARBA" id="ARBA00022989"/>
    </source>
</evidence>
<keyword evidence="5 8" id="KW-0812">Transmembrane</keyword>
<evidence type="ECO:0000256" key="7">
    <source>
        <dbReference type="ARBA" id="ARBA00023136"/>
    </source>
</evidence>
<dbReference type="GO" id="GO:0022857">
    <property type="term" value="F:transmembrane transporter activity"/>
    <property type="evidence" value="ECO:0007669"/>
    <property type="project" value="InterPro"/>
</dbReference>
<accession>A0AAU9EQW5</accession>
<dbReference type="Gene3D" id="1.10.3470.10">
    <property type="entry name" value="ABC transporter involved in vitamin B12 uptake, BtuC"/>
    <property type="match status" value="1"/>
</dbReference>
<evidence type="ECO:0000256" key="5">
    <source>
        <dbReference type="ARBA" id="ARBA00022692"/>
    </source>
</evidence>
<keyword evidence="10" id="KW-1185">Reference proteome</keyword>
<evidence type="ECO:0000313" key="9">
    <source>
        <dbReference type="EMBL" id="BEP28885.1"/>
    </source>
</evidence>
<protein>
    <submittedName>
        <fullName evidence="9">Iron ABC transporter permease</fullName>
    </submittedName>
</protein>
<gene>
    <name evidence="9" type="ORF">HLPR_12160</name>
</gene>
<feature type="transmembrane region" description="Helical" evidence="8">
    <location>
        <begin position="81"/>
        <end position="99"/>
    </location>
</feature>
<feature type="transmembrane region" description="Helical" evidence="8">
    <location>
        <begin position="163"/>
        <end position="188"/>
    </location>
</feature>
<evidence type="ECO:0000256" key="4">
    <source>
        <dbReference type="ARBA" id="ARBA00022475"/>
    </source>
</evidence>
<dbReference type="Proteomes" id="UP001321786">
    <property type="component" value="Chromosome"/>
</dbReference>
<keyword evidence="7 8" id="KW-0472">Membrane</keyword>
<dbReference type="PANTHER" id="PTHR30472">
    <property type="entry name" value="FERRIC ENTEROBACTIN TRANSPORT SYSTEM PERMEASE PROTEIN"/>
    <property type="match status" value="1"/>
</dbReference>
<keyword evidence="4" id="KW-1003">Cell membrane</keyword>
<dbReference type="FunFam" id="1.10.3470.10:FF:000001">
    <property type="entry name" value="Vitamin B12 ABC transporter permease BtuC"/>
    <property type="match status" value="1"/>
</dbReference>
<comment type="subcellular location">
    <subcellularLocation>
        <location evidence="1">Cell membrane</location>
        <topology evidence="1">Multi-pass membrane protein</topology>
    </subcellularLocation>
</comment>
<dbReference type="EMBL" id="AP028654">
    <property type="protein sequence ID" value="BEP28885.1"/>
    <property type="molecule type" value="Genomic_DNA"/>
</dbReference>
<dbReference type="GO" id="GO:0033214">
    <property type="term" value="P:siderophore-iron import into cell"/>
    <property type="evidence" value="ECO:0007669"/>
    <property type="project" value="TreeGrafter"/>
</dbReference>
<dbReference type="SUPFAM" id="SSF81345">
    <property type="entry name" value="ABC transporter involved in vitamin B12 uptake, BtuC"/>
    <property type="match status" value="1"/>
</dbReference>
<feature type="transmembrane region" description="Helical" evidence="8">
    <location>
        <begin position="21"/>
        <end position="39"/>
    </location>
</feature>
<feature type="transmembrane region" description="Helical" evidence="8">
    <location>
        <begin position="257"/>
        <end position="283"/>
    </location>
</feature>
<evidence type="ECO:0000256" key="2">
    <source>
        <dbReference type="ARBA" id="ARBA00007935"/>
    </source>
</evidence>
<dbReference type="AlphaFoldDB" id="A0AAU9EQW5"/>
<evidence type="ECO:0000313" key="10">
    <source>
        <dbReference type="Proteomes" id="UP001321786"/>
    </source>
</evidence>
<reference evidence="9 10" key="1">
    <citation type="submission" date="2023-08" db="EMBL/GenBank/DDBJ databases">
        <title>Helicovermis profunda gen. nov., sp. nov., a novel mesophilic, fermentative bacterium within the Bacillota from a deep-sea hydrothermal vent chimney.</title>
        <authorList>
            <person name="Miyazaki U."/>
            <person name="Mizutani D."/>
            <person name="Hashimoto Y."/>
            <person name="Tame A."/>
            <person name="Sawayama S."/>
            <person name="Miyazaki J."/>
            <person name="Takai K."/>
            <person name="Nakagawa S."/>
        </authorList>
    </citation>
    <scope>NUCLEOTIDE SEQUENCE [LARGE SCALE GENOMIC DNA]</scope>
    <source>
        <strain evidence="9 10">S502</strain>
    </source>
</reference>
<dbReference type="GO" id="GO:0005886">
    <property type="term" value="C:plasma membrane"/>
    <property type="evidence" value="ECO:0007669"/>
    <property type="project" value="UniProtKB-SubCell"/>
</dbReference>
<dbReference type="RefSeq" id="WP_338537186.1">
    <property type="nucleotide sequence ID" value="NZ_AP028654.1"/>
</dbReference>
<dbReference type="InterPro" id="IPR000522">
    <property type="entry name" value="ABC_transptr_permease_BtuC"/>
</dbReference>
<evidence type="ECO:0000256" key="1">
    <source>
        <dbReference type="ARBA" id="ARBA00004651"/>
    </source>
</evidence>
<dbReference type="Pfam" id="PF01032">
    <property type="entry name" value="FecCD"/>
    <property type="match status" value="1"/>
</dbReference>
<dbReference type="KEGG" id="hprf:HLPR_12160"/>
<keyword evidence="3" id="KW-0813">Transport</keyword>
<feature type="transmembrane region" description="Helical" evidence="8">
    <location>
        <begin position="136"/>
        <end position="154"/>
    </location>
</feature>
<feature type="transmembrane region" description="Helical" evidence="8">
    <location>
        <begin position="295"/>
        <end position="312"/>
    </location>
</feature>
<dbReference type="InterPro" id="IPR037294">
    <property type="entry name" value="ABC_BtuC-like"/>
</dbReference>
<evidence type="ECO:0000256" key="3">
    <source>
        <dbReference type="ARBA" id="ARBA00022448"/>
    </source>
</evidence>
<sequence>MKNNRNIINVKNSRITYERKLIFKFSLLLFVVLIISMFIGRYKIGFYDLVEVLGNFQNYLFHKELISTNDMIIYNIRLPRIILAILVGAGLSVSGLVFQNIFKNPIASPDILGVTSGASFGAALGIILPMEFPLKIELLSFIFGLVAVSITYIIKKMSKNTSLLYLILSGIIVSAFFTSLLSFIKYIADPYNELPSIVFWTMGGLFNATWGNVLSTSIIVIPSIIIINALKFKIKILSLKDDEAKSLGVNVYKLRKFILIIVSLVVSYVVSVAGTIGWIALIVPHIVKIISKKNRDIYLSTAIFGGTILLVFDDLARSISPSEIPVGILTALIGAPILAYLLLSKKAI</sequence>